<dbReference type="Pfam" id="PF25597">
    <property type="entry name" value="SH3_retrovirus"/>
    <property type="match status" value="1"/>
</dbReference>
<evidence type="ECO:0000256" key="2">
    <source>
        <dbReference type="SAM" id="MobiDB-lite"/>
    </source>
</evidence>
<comment type="caution">
    <text evidence="4">The sequence shown here is derived from an EMBL/GenBank/DDBJ whole genome shotgun (WGS) entry which is preliminary data.</text>
</comment>
<name>A0AAD8X4L7_LOLMU</name>
<dbReference type="GO" id="GO:0008233">
    <property type="term" value="F:peptidase activity"/>
    <property type="evidence" value="ECO:0007669"/>
    <property type="project" value="UniProtKB-KW"/>
</dbReference>
<dbReference type="AlphaFoldDB" id="A0AAD8X4L7"/>
<dbReference type="GO" id="GO:0003676">
    <property type="term" value="F:nucleic acid binding"/>
    <property type="evidence" value="ECO:0007669"/>
    <property type="project" value="InterPro"/>
</dbReference>
<dbReference type="PANTHER" id="PTHR42648:SF25">
    <property type="entry name" value="RNA-DIRECTED DNA POLYMERASE"/>
    <property type="match status" value="1"/>
</dbReference>
<dbReference type="InterPro" id="IPR025724">
    <property type="entry name" value="GAG-pre-integrase_dom"/>
</dbReference>
<keyword evidence="1" id="KW-0645">Protease</keyword>
<dbReference type="PROSITE" id="PS50994">
    <property type="entry name" value="INTEGRASE"/>
    <property type="match status" value="1"/>
</dbReference>
<dbReference type="Pfam" id="PF13976">
    <property type="entry name" value="gag_pre-integrs"/>
    <property type="match status" value="1"/>
</dbReference>
<accession>A0AAD8X4L7</accession>
<keyword evidence="5" id="KW-1185">Reference proteome</keyword>
<reference evidence="4" key="1">
    <citation type="submission" date="2023-07" db="EMBL/GenBank/DDBJ databases">
        <title>A chromosome-level genome assembly of Lolium multiflorum.</title>
        <authorList>
            <person name="Chen Y."/>
            <person name="Copetti D."/>
            <person name="Kolliker R."/>
            <person name="Studer B."/>
        </authorList>
    </citation>
    <scope>NUCLEOTIDE SEQUENCE</scope>
    <source>
        <strain evidence="4">02402/16</strain>
        <tissue evidence="4">Leaf</tissue>
    </source>
</reference>
<protein>
    <recommendedName>
        <fullName evidence="3">Integrase catalytic domain-containing protein</fullName>
    </recommendedName>
</protein>
<keyword evidence="1" id="KW-0378">Hydrolase</keyword>
<feature type="domain" description="Integrase catalytic" evidence="3">
    <location>
        <begin position="250"/>
        <end position="416"/>
    </location>
</feature>
<dbReference type="InterPro" id="IPR012337">
    <property type="entry name" value="RNaseH-like_sf"/>
</dbReference>
<feature type="region of interest" description="Disordered" evidence="2">
    <location>
        <begin position="586"/>
        <end position="628"/>
    </location>
</feature>
<proteinExistence type="predicted"/>
<dbReference type="SUPFAM" id="SSF53098">
    <property type="entry name" value="Ribonuclease H-like"/>
    <property type="match status" value="1"/>
</dbReference>
<evidence type="ECO:0000259" key="3">
    <source>
        <dbReference type="PROSITE" id="PS50994"/>
    </source>
</evidence>
<feature type="compositionally biased region" description="Low complexity" evidence="2">
    <location>
        <begin position="514"/>
        <end position="535"/>
    </location>
</feature>
<evidence type="ECO:0000256" key="1">
    <source>
        <dbReference type="ARBA" id="ARBA00022670"/>
    </source>
</evidence>
<dbReference type="PANTHER" id="PTHR42648">
    <property type="entry name" value="TRANSPOSASE, PUTATIVE-RELATED"/>
    <property type="match status" value="1"/>
</dbReference>
<organism evidence="4 5">
    <name type="scientific">Lolium multiflorum</name>
    <name type="common">Italian ryegrass</name>
    <name type="synonym">Lolium perenne subsp. multiflorum</name>
    <dbReference type="NCBI Taxonomy" id="4521"/>
    <lineage>
        <taxon>Eukaryota</taxon>
        <taxon>Viridiplantae</taxon>
        <taxon>Streptophyta</taxon>
        <taxon>Embryophyta</taxon>
        <taxon>Tracheophyta</taxon>
        <taxon>Spermatophyta</taxon>
        <taxon>Magnoliopsida</taxon>
        <taxon>Liliopsida</taxon>
        <taxon>Poales</taxon>
        <taxon>Poaceae</taxon>
        <taxon>BOP clade</taxon>
        <taxon>Pooideae</taxon>
        <taxon>Poodae</taxon>
        <taxon>Poeae</taxon>
        <taxon>Poeae Chloroplast Group 2 (Poeae type)</taxon>
        <taxon>Loliodinae</taxon>
        <taxon>Loliinae</taxon>
        <taxon>Lolium</taxon>
    </lineage>
</organism>
<dbReference type="Pfam" id="PF22936">
    <property type="entry name" value="Pol_BBD"/>
    <property type="match status" value="1"/>
</dbReference>
<dbReference type="InterPro" id="IPR054722">
    <property type="entry name" value="PolX-like_BBD"/>
</dbReference>
<dbReference type="InterPro" id="IPR036397">
    <property type="entry name" value="RNaseH_sf"/>
</dbReference>
<dbReference type="EMBL" id="JAUUTY010000001">
    <property type="protein sequence ID" value="KAK1696496.1"/>
    <property type="molecule type" value="Genomic_DNA"/>
</dbReference>
<dbReference type="Gene3D" id="3.30.420.10">
    <property type="entry name" value="Ribonuclease H-like superfamily/Ribonuclease H"/>
    <property type="match status" value="1"/>
</dbReference>
<dbReference type="GO" id="GO:0015074">
    <property type="term" value="P:DNA integration"/>
    <property type="evidence" value="ECO:0007669"/>
    <property type="project" value="InterPro"/>
</dbReference>
<dbReference type="Pfam" id="PF00665">
    <property type="entry name" value="rve"/>
    <property type="match status" value="1"/>
</dbReference>
<feature type="region of interest" description="Disordered" evidence="2">
    <location>
        <begin position="510"/>
        <end position="549"/>
    </location>
</feature>
<dbReference type="InterPro" id="IPR001584">
    <property type="entry name" value="Integrase_cat-core"/>
</dbReference>
<dbReference type="Proteomes" id="UP001231189">
    <property type="component" value="Unassembled WGS sequence"/>
</dbReference>
<dbReference type="InterPro" id="IPR057670">
    <property type="entry name" value="SH3_retrovirus"/>
</dbReference>
<dbReference type="InterPro" id="IPR039537">
    <property type="entry name" value="Retrotran_Ty1/copia-like"/>
</dbReference>
<dbReference type="GO" id="GO:0006508">
    <property type="term" value="P:proteolysis"/>
    <property type="evidence" value="ECO:0007669"/>
    <property type="project" value="UniProtKB-KW"/>
</dbReference>
<evidence type="ECO:0000313" key="4">
    <source>
        <dbReference type="EMBL" id="KAK1696496.1"/>
    </source>
</evidence>
<gene>
    <name evidence="4" type="ORF">QYE76_013193</name>
</gene>
<sequence length="628" mass="69347">MPVEKSEAPAAAMVVQQNVAPAPAIVVQDSTITAPEHVPLHIDEPKAKAYLGTSSDDERIEGWYLDTGATNHMTGHGDAFAEIDRTITGTVKFGDGSVVEIKGMGTIIFAGRNGEHKALSGVYYIPRLKNSIISIGQLDESDACVLIRRGVLRIWDQQGRLLVRVTRGRNRLYLLHLEIARPICLSARRDDIAWRWHERFGHLNFDALEKMGRLAMARGLPRLEHVEQFCDTCVITKHRRSPFPRQARYRAQEPLELVHGDLCGPISPATPGGRRYFLLLVDDATRYMWVMLLAAKNDAADAIKRVQAAAEAQSGRKLRVFRTDNGGEFTSTDFAAYCADDGIERHFSAPYAPQQNGVVERRNQTVVAMARSLLKQRSMPAEFWGEAVSTAVFLLNRAPTKALTGKTPYEAWHGRKPAVHYLRTFGCLAYVKEQGNLRKLDDRSSPAVFIGYEDGVKAYRLLDPATRRVRIARDVIFDEERGWDWAADGGEIPSSNFDVEYIIRHATRVPSQVSSSAGDRSLSSRRGAQGASTNAPPTPPSAPATSVATASTPVFVTPLADDDDRLDAAHGDTPVRYRRVENLIGDEPVPGLAPRNLDSSYTWPARGSRAHSQKLTRQGMAGSHARGN</sequence>
<evidence type="ECO:0000313" key="5">
    <source>
        <dbReference type="Proteomes" id="UP001231189"/>
    </source>
</evidence>